<evidence type="ECO:0000256" key="2">
    <source>
        <dbReference type="ARBA" id="ARBA00007368"/>
    </source>
</evidence>
<evidence type="ECO:0000256" key="5">
    <source>
        <dbReference type="ARBA" id="ARBA00022617"/>
    </source>
</evidence>
<evidence type="ECO:0000256" key="8">
    <source>
        <dbReference type="ARBA" id="ARBA00022764"/>
    </source>
</evidence>
<evidence type="ECO:0000256" key="13">
    <source>
        <dbReference type="SAM" id="MobiDB-lite"/>
    </source>
</evidence>
<dbReference type="SUPFAM" id="SSF48695">
    <property type="entry name" value="Multiheme cytochromes"/>
    <property type="match status" value="1"/>
</dbReference>
<dbReference type="GO" id="GO:0050140">
    <property type="term" value="F:nitrate reductase (cytochrome) activity"/>
    <property type="evidence" value="ECO:0007669"/>
    <property type="project" value="UniProtKB-EC"/>
</dbReference>
<evidence type="ECO:0000256" key="12">
    <source>
        <dbReference type="PIRNR" id="PIRNR006105"/>
    </source>
</evidence>
<dbReference type="PANTHER" id="PTHR38604:SF1">
    <property type="entry name" value="PERIPLASMIC NITRATE REDUCTASE, ELECTRON TRANSFER SUBUNIT"/>
    <property type="match status" value="1"/>
</dbReference>
<dbReference type="InterPro" id="IPR036280">
    <property type="entry name" value="Multihaem_cyt_sf"/>
</dbReference>
<organism evidence="15 16">
    <name type="scientific">Piscinibacter gummiphilus</name>
    <dbReference type="NCBI Taxonomy" id="946333"/>
    <lineage>
        <taxon>Bacteria</taxon>
        <taxon>Pseudomonadati</taxon>
        <taxon>Pseudomonadota</taxon>
        <taxon>Betaproteobacteria</taxon>
        <taxon>Burkholderiales</taxon>
        <taxon>Sphaerotilaceae</taxon>
        <taxon>Piscinibacter</taxon>
    </lineage>
</organism>
<evidence type="ECO:0000256" key="11">
    <source>
        <dbReference type="ARBA" id="ARBA00031832"/>
    </source>
</evidence>
<sequence length="159" mass="17561">MRRLLSLLLATVLSLPAVPMAQTAASAPASAPLGLTDAARGPTPIDGTTKPPRLTNSVNDDRRLPRNYDMQPPVVPHRVDGYQIDKNFNKCMDCHARDKAEFSGAVPVSKTHYIDRNGRVLDRISTRRYFCQQCHVSQEPVAPITGNRFQGLTPQRTTP</sequence>
<keyword evidence="9 12" id="KW-0249">Electron transport</keyword>
<evidence type="ECO:0000256" key="3">
    <source>
        <dbReference type="ARBA" id="ARBA00013773"/>
    </source>
</evidence>
<evidence type="ECO:0000256" key="4">
    <source>
        <dbReference type="ARBA" id="ARBA00022448"/>
    </source>
</evidence>
<keyword evidence="6" id="KW-0479">Metal-binding</keyword>
<evidence type="ECO:0000256" key="7">
    <source>
        <dbReference type="ARBA" id="ARBA00022729"/>
    </source>
</evidence>
<dbReference type="PIRSF" id="PIRSF006105">
    <property type="entry name" value="NapB"/>
    <property type="match status" value="1"/>
</dbReference>
<accession>A0ABZ0CTU6</accession>
<gene>
    <name evidence="15" type="ORF">RXV79_26280</name>
</gene>
<keyword evidence="15" id="KW-0560">Oxidoreductase</keyword>
<dbReference type="Pfam" id="PF03892">
    <property type="entry name" value="NapB"/>
    <property type="match status" value="1"/>
</dbReference>
<comment type="subcellular location">
    <subcellularLocation>
        <location evidence="1 12">Periplasm</location>
    </subcellularLocation>
</comment>
<comment type="function">
    <text evidence="12">Electron transfer subunit of the periplasmic nitrate reductase complex NapAB.</text>
</comment>
<feature type="signal peptide" evidence="14">
    <location>
        <begin position="1"/>
        <end position="21"/>
    </location>
</feature>
<keyword evidence="16" id="KW-1185">Reference proteome</keyword>
<dbReference type="EMBL" id="CP136336">
    <property type="protein sequence ID" value="WOB08395.1"/>
    <property type="molecule type" value="Genomic_DNA"/>
</dbReference>
<comment type="subunit">
    <text evidence="12">Component of the periplasmic nitrate reductase NapAB complex composed of NapA and NapB.</text>
</comment>
<evidence type="ECO:0000256" key="1">
    <source>
        <dbReference type="ARBA" id="ARBA00004418"/>
    </source>
</evidence>
<evidence type="ECO:0000256" key="6">
    <source>
        <dbReference type="ARBA" id="ARBA00022723"/>
    </source>
</evidence>
<keyword evidence="5" id="KW-0349">Heme</keyword>
<dbReference type="Gene3D" id="1.10.1130.10">
    <property type="entry name" value="Flavocytochrome C3, Chain A"/>
    <property type="match status" value="1"/>
</dbReference>
<comment type="similarity">
    <text evidence="2 12">Belongs to the NapB family.</text>
</comment>
<dbReference type="PANTHER" id="PTHR38604">
    <property type="entry name" value="PERIPLASMIC NITRATE REDUCTASE, ELECTRON TRANSFER SUBUNIT"/>
    <property type="match status" value="1"/>
</dbReference>
<evidence type="ECO:0000256" key="10">
    <source>
        <dbReference type="ARBA" id="ARBA00023004"/>
    </source>
</evidence>
<feature type="chain" id="PRO_5047549771" description="Periplasmic nitrate reductase, electron transfer subunit" evidence="14">
    <location>
        <begin position="22"/>
        <end position="159"/>
    </location>
</feature>
<evidence type="ECO:0000313" key="15">
    <source>
        <dbReference type="EMBL" id="WOB08395.1"/>
    </source>
</evidence>
<evidence type="ECO:0000256" key="9">
    <source>
        <dbReference type="ARBA" id="ARBA00022982"/>
    </source>
</evidence>
<dbReference type="InterPro" id="IPR005591">
    <property type="entry name" value="NapB"/>
</dbReference>
<keyword evidence="8 12" id="KW-0574">Periplasm</keyword>
<keyword evidence="7 14" id="KW-0732">Signal</keyword>
<dbReference type="Proteomes" id="UP001303946">
    <property type="component" value="Chromosome"/>
</dbReference>
<evidence type="ECO:0000256" key="14">
    <source>
        <dbReference type="SAM" id="SignalP"/>
    </source>
</evidence>
<evidence type="ECO:0000313" key="16">
    <source>
        <dbReference type="Proteomes" id="UP001303946"/>
    </source>
</evidence>
<feature type="region of interest" description="Disordered" evidence="13">
    <location>
        <begin position="26"/>
        <end position="76"/>
    </location>
</feature>
<protein>
    <recommendedName>
        <fullName evidence="3 12">Periplasmic nitrate reductase, electron transfer subunit</fullName>
    </recommendedName>
    <alternativeName>
        <fullName evidence="11 12">Diheme cytochrome c NapB</fullName>
    </alternativeName>
</protein>
<name>A0ABZ0CTU6_9BURK</name>
<keyword evidence="10" id="KW-0408">Iron</keyword>
<proteinExistence type="inferred from homology"/>
<reference evidence="15 16" key="1">
    <citation type="submission" date="2023-10" db="EMBL/GenBank/DDBJ databases">
        <title>Bacteria for the degradation of biodegradable plastic PBAT(Polybutylene adipate terephthalate).</title>
        <authorList>
            <person name="Weon H.-Y."/>
            <person name="Yeon J."/>
        </authorList>
    </citation>
    <scope>NUCLEOTIDE SEQUENCE [LARGE SCALE GENOMIC DNA]</scope>
    <source>
        <strain evidence="15 16">SBD 7-3</strain>
    </source>
</reference>
<keyword evidence="4 12" id="KW-0813">Transport</keyword>